<feature type="domain" description="DUF218" evidence="1">
    <location>
        <begin position="27"/>
        <end position="161"/>
    </location>
</feature>
<name>A0A0G4B522_9BACT</name>
<dbReference type="Proteomes" id="UP000035648">
    <property type="component" value="Chromosome"/>
</dbReference>
<reference evidence="2 3" key="1">
    <citation type="journal article" date="2015" name="Nature">
        <title>rRNA introns, odd ribosomes, and small enigmatic genomes across a large radiation of phyla.</title>
        <authorList>
            <person name="Brown C.T."/>
            <person name="Hug L.A."/>
            <person name="Thomas B.C."/>
            <person name="Sharon I."/>
            <person name="Castelle C.J."/>
            <person name="Singh A."/>
            <person name="Wilkins M.J."/>
            <person name="Williams K.H."/>
            <person name="Banfield J.F."/>
        </authorList>
    </citation>
    <scope>NUCLEOTIDE SEQUENCE [LARGE SCALE GENOMIC DNA]</scope>
</reference>
<dbReference type="EMBL" id="CP011213">
    <property type="protein sequence ID" value="AKM82508.1"/>
    <property type="molecule type" value="Genomic_DNA"/>
</dbReference>
<dbReference type="GO" id="GO:0005886">
    <property type="term" value="C:plasma membrane"/>
    <property type="evidence" value="ECO:0007669"/>
    <property type="project" value="TreeGrafter"/>
</dbReference>
<evidence type="ECO:0000313" key="3">
    <source>
        <dbReference type="Proteomes" id="UP000035648"/>
    </source>
</evidence>
<dbReference type="PANTHER" id="PTHR30336:SF20">
    <property type="entry name" value="DUF218 DOMAIN-CONTAINING PROTEIN"/>
    <property type="match status" value="1"/>
</dbReference>
<dbReference type="PANTHER" id="PTHR30336">
    <property type="entry name" value="INNER MEMBRANE PROTEIN, PROBABLE PERMEASE"/>
    <property type="match status" value="1"/>
</dbReference>
<gene>
    <name evidence="2" type="ORF">UT28_C0001G0716</name>
</gene>
<protein>
    <recommendedName>
        <fullName evidence="1">DUF218 domain-containing protein</fullName>
    </recommendedName>
</protein>
<dbReference type="InterPro" id="IPR051599">
    <property type="entry name" value="Cell_Envelope_Assoc"/>
</dbReference>
<dbReference type="STRING" id="1618337.UT28_C0001G0716"/>
<dbReference type="InterPro" id="IPR003848">
    <property type="entry name" value="DUF218"/>
</dbReference>
<organism evidence="2 3">
    <name type="scientific">Berkelbacteria bacterium GW2011_GWE1_39_12</name>
    <dbReference type="NCBI Taxonomy" id="1618337"/>
    <lineage>
        <taxon>Bacteria</taxon>
        <taxon>Candidatus Berkelbacteria</taxon>
    </lineage>
</organism>
<dbReference type="AlphaFoldDB" id="A0A0G4B522"/>
<dbReference type="InterPro" id="IPR014729">
    <property type="entry name" value="Rossmann-like_a/b/a_fold"/>
</dbReference>
<dbReference type="Pfam" id="PF02698">
    <property type="entry name" value="DUF218"/>
    <property type="match status" value="1"/>
</dbReference>
<proteinExistence type="predicted"/>
<accession>A0A0G4B522</accession>
<sequence>MHEKIDRLGKIIWEYHHLNQPLVKAGAIFVLGSIDKTVGEYAAELFLKGYAPLMIFSGGMAHNNDLLSTGWNKSEAEVLSEIAIEKGVPKEKIILETNASNTSENINFVKKLLAERQLDISSFILVQKPYMERRAYATFKKQWPEKEFIVTSSPVTYEDYMIKSKIPKEQTINIMVGDLQRIKEYPNKGFQITRKSLIRSGMLTKN</sequence>
<dbReference type="Gene3D" id="3.40.50.620">
    <property type="entry name" value="HUPs"/>
    <property type="match status" value="1"/>
</dbReference>
<dbReference type="KEGG" id="bbgw:UT28_C0001G0716"/>
<dbReference type="PATRIC" id="fig|1618337.4.peg.714"/>
<dbReference type="CDD" id="cd06259">
    <property type="entry name" value="YdcF-like"/>
    <property type="match status" value="1"/>
</dbReference>
<evidence type="ECO:0000259" key="1">
    <source>
        <dbReference type="Pfam" id="PF02698"/>
    </source>
</evidence>
<evidence type="ECO:0000313" key="2">
    <source>
        <dbReference type="EMBL" id="AKM82508.1"/>
    </source>
</evidence>